<feature type="transmembrane region" description="Helical" evidence="7">
    <location>
        <begin position="35"/>
        <end position="52"/>
    </location>
</feature>
<name>A0A2W5PY86_RHOSU</name>
<dbReference type="Gene3D" id="2.40.420.20">
    <property type="match status" value="1"/>
</dbReference>
<organism evidence="11 12">
    <name type="scientific">Rhodovulum sulfidophilum</name>
    <name type="common">Rhodobacter sulfidophilus</name>
    <dbReference type="NCBI Taxonomy" id="35806"/>
    <lineage>
        <taxon>Bacteria</taxon>
        <taxon>Pseudomonadati</taxon>
        <taxon>Pseudomonadota</taxon>
        <taxon>Alphaproteobacteria</taxon>
        <taxon>Rhodobacterales</taxon>
        <taxon>Paracoccaceae</taxon>
        <taxon>Rhodovulum</taxon>
    </lineage>
</organism>
<feature type="region of interest" description="Disordered" evidence="6">
    <location>
        <begin position="1"/>
        <end position="31"/>
    </location>
</feature>
<dbReference type="NCBIfam" id="TIGR01730">
    <property type="entry name" value="RND_mfp"/>
    <property type="match status" value="1"/>
</dbReference>
<accession>A0A2W5PY86</accession>
<evidence type="ECO:0000256" key="2">
    <source>
        <dbReference type="ARBA" id="ARBA00009477"/>
    </source>
</evidence>
<evidence type="ECO:0000313" key="11">
    <source>
        <dbReference type="EMBL" id="PZQ49877.1"/>
    </source>
</evidence>
<evidence type="ECO:0000256" key="1">
    <source>
        <dbReference type="ARBA" id="ARBA00004196"/>
    </source>
</evidence>
<gene>
    <name evidence="11" type="ORF">DI556_10505</name>
</gene>
<protein>
    <submittedName>
        <fullName evidence="11">Efflux transporter periplasmic adaptor subunit</fullName>
    </submittedName>
</protein>
<dbReference type="PANTHER" id="PTHR30469">
    <property type="entry name" value="MULTIDRUG RESISTANCE PROTEIN MDTA"/>
    <property type="match status" value="1"/>
</dbReference>
<evidence type="ECO:0000256" key="5">
    <source>
        <dbReference type="SAM" id="Coils"/>
    </source>
</evidence>
<evidence type="ECO:0000256" key="6">
    <source>
        <dbReference type="SAM" id="MobiDB-lite"/>
    </source>
</evidence>
<dbReference type="GO" id="GO:1990961">
    <property type="term" value="P:xenobiotic detoxification by transmembrane export across the plasma membrane"/>
    <property type="evidence" value="ECO:0007669"/>
    <property type="project" value="InterPro"/>
</dbReference>
<evidence type="ECO:0000259" key="8">
    <source>
        <dbReference type="Pfam" id="PF25876"/>
    </source>
</evidence>
<feature type="coiled-coil region" evidence="5">
    <location>
        <begin position="134"/>
        <end position="206"/>
    </location>
</feature>
<dbReference type="SUPFAM" id="SSF111369">
    <property type="entry name" value="HlyD-like secretion proteins"/>
    <property type="match status" value="1"/>
</dbReference>
<evidence type="ECO:0000256" key="7">
    <source>
        <dbReference type="SAM" id="Phobius"/>
    </source>
</evidence>
<feature type="domain" description="Multidrug resistance protein MdtA-like alpha-helical hairpin" evidence="8">
    <location>
        <begin position="134"/>
        <end position="210"/>
    </location>
</feature>
<comment type="similarity">
    <text evidence="2">Belongs to the membrane fusion protein (MFP) (TC 8.A.1) family.</text>
</comment>
<dbReference type="Pfam" id="PF25967">
    <property type="entry name" value="RND-MFP_C"/>
    <property type="match status" value="1"/>
</dbReference>
<dbReference type="EMBL" id="QFPW01000006">
    <property type="protein sequence ID" value="PZQ49877.1"/>
    <property type="molecule type" value="Genomic_DNA"/>
</dbReference>
<evidence type="ECO:0000259" key="10">
    <source>
        <dbReference type="Pfam" id="PF25967"/>
    </source>
</evidence>
<evidence type="ECO:0000256" key="3">
    <source>
        <dbReference type="ARBA" id="ARBA00022448"/>
    </source>
</evidence>
<dbReference type="PANTHER" id="PTHR30469:SF33">
    <property type="entry name" value="SLR1207 PROTEIN"/>
    <property type="match status" value="1"/>
</dbReference>
<dbReference type="InterPro" id="IPR030190">
    <property type="entry name" value="MacA_alpha-hairpin_sf"/>
</dbReference>
<feature type="domain" description="Multidrug resistance protein MdtA-like C-terminal permuted SH3" evidence="10">
    <location>
        <begin position="345"/>
        <end position="405"/>
    </location>
</feature>
<dbReference type="InterPro" id="IPR058627">
    <property type="entry name" value="MdtA-like_C"/>
</dbReference>
<dbReference type="AlphaFoldDB" id="A0A2W5PY86"/>
<sequence length="432" mass="45199">MYQSPVSPLAAPDSGPDDPRETRPGRRTPRPGGRLGLFLLLLAAGIGGYWYYSRAEAPAVRPPSVAASRGDVEVSVLANGILKPSKLVAVGSQASGRITSLPVAVGDTIKAGDLIATIDSTRQENDLRTSEASLAQMRAQLVEKQATLQNQNRTLERQRTLASRNTIAASDLETAEANVAVTEAQIEATKAQIEAARVAVESARVNLGYTRITAPINGTVLAVVAQLGQTVNATQSAPTIVVLGDLSTMTIHAEISEADVVRTTPGQPVWFTILGDPDTPHAATLTSIAPAPDSVVDDQSLTGESSDTSSTAIYYNGVFTVPNPDGELRTYMTAQVRIVLDSARDVLTVPSGALGARDADGLTEVTVLGPDGAAETRRVEIGLDDRRLAEVRSGLAEGERVVIGGGVALNSAQTEGAARRQAARMPPPPMGF</sequence>
<keyword evidence="3" id="KW-0813">Transport</keyword>
<dbReference type="Gene3D" id="2.40.30.170">
    <property type="match status" value="1"/>
</dbReference>
<reference evidence="11 12" key="1">
    <citation type="submission" date="2017-08" db="EMBL/GenBank/DDBJ databases">
        <title>Infants hospitalized years apart are colonized by the same room-sourced microbial strains.</title>
        <authorList>
            <person name="Brooks B."/>
            <person name="Olm M.R."/>
            <person name="Firek B.A."/>
            <person name="Baker R."/>
            <person name="Thomas B.C."/>
            <person name="Morowitz M.J."/>
            <person name="Banfield J.F."/>
        </authorList>
    </citation>
    <scope>NUCLEOTIDE SEQUENCE [LARGE SCALE GENOMIC DNA]</scope>
    <source>
        <strain evidence="11">S2_005_002_R2_34</strain>
    </source>
</reference>
<evidence type="ECO:0000256" key="4">
    <source>
        <dbReference type="ARBA" id="ARBA00023054"/>
    </source>
</evidence>
<dbReference type="GO" id="GO:0030313">
    <property type="term" value="C:cell envelope"/>
    <property type="evidence" value="ECO:0007669"/>
    <property type="project" value="UniProtKB-SubCell"/>
</dbReference>
<dbReference type="Gene3D" id="6.10.140.1990">
    <property type="match status" value="1"/>
</dbReference>
<dbReference type="InterPro" id="IPR058624">
    <property type="entry name" value="MdtA-like_HH"/>
</dbReference>
<dbReference type="GO" id="GO:1990195">
    <property type="term" value="C:macrolide transmembrane transporter complex"/>
    <property type="evidence" value="ECO:0007669"/>
    <property type="project" value="InterPro"/>
</dbReference>
<keyword evidence="4 5" id="KW-0175">Coiled coil</keyword>
<dbReference type="InterPro" id="IPR006143">
    <property type="entry name" value="RND_pump_MFP"/>
</dbReference>
<comment type="caution">
    <text evidence="11">The sequence shown here is derived from an EMBL/GenBank/DDBJ whole genome shotgun (WGS) entry which is preliminary data.</text>
</comment>
<keyword evidence="7" id="KW-0472">Membrane</keyword>
<dbReference type="InterPro" id="IPR058625">
    <property type="entry name" value="MdtA-like_BSH"/>
</dbReference>
<dbReference type="GO" id="GO:0019898">
    <property type="term" value="C:extrinsic component of membrane"/>
    <property type="evidence" value="ECO:0007669"/>
    <property type="project" value="InterPro"/>
</dbReference>
<keyword evidence="7" id="KW-0812">Transmembrane</keyword>
<dbReference type="Gene3D" id="2.40.50.100">
    <property type="match status" value="1"/>
</dbReference>
<proteinExistence type="inferred from homology"/>
<keyword evidence="7" id="KW-1133">Transmembrane helix</keyword>
<dbReference type="Pfam" id="PF25917">
    <property type="entry name" value="BSH_RND"/>
    <property type="match status" value="1"/>
</dbReference>
<dbReference type="Pfam" id="PF25876">
    <property type="entry name" value="HH_MFP_RND"/>
    <property type="match status" value="1"/>
</dbReference>
<comment type="subcellular location">
    <subcellularLocation>
        <location evidence="1">Cell envelope</location>
    </subcellularLocation>
</comment>
<evidence type="ECO:0000313" key="12">
    <source>
        <dbReference type="Proteomes" id="UP000249185"/>
    </source>
</evidence>
<feature type="domain" description="Multidrug resistance protein MdtA-like barrel-sandwich hybrid" evidence="9">
    <location>
        <begin position="88"/>
        <end position="242"/>
    </location>
</feature>
<dbReference type="Proteomes" id="UP000249185">
    <property type="component" value="Unassembled WGS sequence"/>
</dbReference>
<evidence type="ECO:0000259" key="9">
    <source>
        <dbReference type="Pfam" id="PF25917"/>
    </source>
</evidence>
<dbReference type="GO" id="GO:0015562">
    <property type="term" value="F:efflux transmembrane transporter activity"/>
    <property type="evidence" value="ECO:0007669"/>
    <property type="project" value="TreeGrafter"/>
</dbReference>
<dbReference type="GO" id="GO:1990281">
    <property type="term" value="C:efflux pump complex"/>
    <property type="evidence" value="ECO:0007669"/>
    <property type="project" value="TreeGrafter"/>
</dbReference>